<name>A0ABW7CU75_9GAMM</name>
<proteinExistence type="predicted"/>
<dbReference type="RefSeq" id="WP_394161828.1">
    <property type="nucleotide sequence ID" value="NZ_JBHGCJ010000002.1"/>
</dbReference>
<keyword evidence="4" id="KW-1185">Reference proteome</keyword>
<accession>A0ABW7CU75</accession>
<dbReference type="SUPFAM" id="SSF54523">
    <property type="entry name" value="Pili subunits"/>
    <property type="match status" value="1"/>
</dbReference>
<reference evidence="3 4" key="1">
    <citation type="submission" date="2024-09" db="EMBL/GenBank/DDBJ databases">
        <authorList>
            <consortium name="All-Russian atlas of soil microorganisms"/>
            <consortium name="as a basis for the search for new antimicrobial producers and enzymes with unique properties"/>
            <person name="Sokolova E.A."/>
            <person name="Voronina E.N."/>
        </authorList>
    </citation>
    <scope>NUCLEOTIDE SEQUENCE [LARGE SCALE GENOMIC DNA]</scope>
    <source>
        <strain evidence="3 4">AF-22b-331.1</strain>
    </source>
</reference>
<dbReference type="Proteomes" id="UP001605261">
    <property type="component" value="Unassembled WGS sequence"/>
</dbReference>
<comment type="caution">
    <text evidence="3">The sequence shown here is derived from an EMBL/GenBank/DDBJ whole genome shotgun (WGS) entry which is preliminary data.</text>
</comment>
<dbReference type="Pfam" id="PF08805">
    <property type="entry name" value="PilS"/>
    <property type="match status" value="1"/>
</dbReference>
<sequence length="609" mass="63909">MGAAALFFYPRVQTRVNVATDVENLRAMSSAIDRSYGVIGTYRNVSDSSVVEDNLAPGDFRKASSVSALTNAWGGPIAITPATVRRFGDSFTVAFSGVPRRACVPFLSAVAGDAYVQDVRVDGTSAKWNTGGQLDVPTLAAACEENGNVLEVVYYSGLASGGSVATVIEPAAPVPSPFLDAPTTPAGPVASAPSVDDALPGNPVTPSPGGLPPAPPAVPALPPAAATPLVPQPSPIGLPTTFPPALVPCQQAESLTQTGTCPAGTWGTETLRTRTVCPNGGVDPNTDAAWEHPEAWAQPVVVTATIASSCQACPTDERQTQAQWVTRTGSCPSGMSGNVSQEWEQVRSRDITYACPAGRTTVPLPNVGGWSAWSDTGNQRNAVNTCASTVPRCSDGSLQVAAWYSSDYVDLPPPPGSSAIQYWYPDAVVRLTPAETARLQWALNNVPVTRVETPAPMPGNWPANVSESASYAEQCNAVGDVGNINYAYSYDFECVSNMGMHYCDYNWTGGGTSMAVCRQACASDLFGKTNNPYHWAWPESSAVSATPSATCTGQPGCTPNGGYGSQAGLPACNESNVGQTIAYRWYRQFYSPPRIDVQEFNVTCRGPKP</sequence>
<dbReference type="Gene3D" id="3.30.1690.10">
    <property type="entry name" value="TcpA-like pilin"/>
    <property type="match status" value="1"/>
</dbReference>
<feature type="region of interest" description="Disordered" evidence="1">
    <location>
        <begin position="182"/>
        <end position="226"/>
    </location>
</feature>
<dbReference type="InterPro" id="IPR014911">
    <property type="entry name" value="PilS_N"/>
</dbReference>
<feature type="domain" description="Type 4 secretion system PilS N-terminal" evidence="2">
    <location>
        <begin position="18"/>
        <end position="148"/>
    </location>
</feature>
<evidence type="ECO:0000256" key="1">
    <source>
        <dbReference type="SAM" id="MobiDB-lite"/>
    </source>
</evidence>
<evidence type="ECO:0000259" key="2">
    <source>
        <dbReference type="Pfam" id="PF08805"/>
    </source>
</evidence>
<feature type="compositionally biased region" description="Pro residues" evidence="1">
    <location>
        <begin position="203"/>
        <end position="222"/>
    </location>
</feature>
<gene>
    <name evidence="3" type="ORF">ACEU0G_002261</name>
</gene>
<dbReference type="EMBL" id="JBHGCJ010000002">
    <property type="protein sequence ID" value="MFG6108324.1"/>
    <property type="molecule type" value="Genomic_DNA"/>
</dbReference>
<dbReference type="InterPro" id="IPR045584">
    <property type="entry name" value="Pilin-like"/>
</dbReference>
<protein>
    <submittedName>
        <fullName evidence="3">Type 4 pilus major pilin</fullName>
    </submittedName>
</protein>
<organism evidence="3 4">
    <name type="scientific">Stenotrophomonas nematodicola</name>
    <dbReference type="NCBI Taxonomy" id="2656746"/>
    <lineage>
        <taxon>Bacteria</taxon>
        <taxon>Pseudomonadati</taxon>
        <taxon>Pseudomonadota</taxon>
        <taxon>Gammaproteobacteria</taxon>
        <taxon>Lysobacterales</taxon>
        <taxon>Lysobacteraceae</taxon>
        <taxon>Stenotrophomonas</taxon>
    </lineage>
</organism>
<evidence type="ECO:0000313" key="3">
    <source>
        <dbReference type="EMBL" id="MFG6108324.1"/>
    </source>
</evidence>
<evidence type="ECO:0000313" key="4">
    <source>
        <dbReference type="Proteomes" id="UP001605261"/>
    </source>
</evidence>